<evidence type="ECO:0000256" key="3">
    <source>
        <dbReference type="ARBA" id="ARBA00022989"/>
    </source>
</evidence>
<gene>
    <name evidence="6" type="ORF">KC678_05175</name>
</gene>
<feature type="transmembrane region" description="Helical" evidence="5">
    <location>
        <begin position="160"/>
        <end position="183"/>
    </location>
</feature>
<proteinExistence type="predicted"/>
<comment type="subcellular location">
    <subcellularLocation>
        <location evidence="1">Endomembrane system</location>
        <topology evidence="1">Multi-pass membrane protein</topology>
    </subcellularLocation>
</comment>
<organism evidence="6 7">
    <name type="scientific">Candidatus Dojkabacteria bacterium</name>
    <dbReference type="NCBI Taxonomy" id="2099670"/>
    <lineage>
        <taxon>Bacteria</taxon>
        <taxon>Candidatus Dojkabacteria</taxon>
    </lineage>
</organism>
<evidence type="ECO:0000256" key="2">
    <source>
        <dbReference type="ARBA" id="ARBA00022692"/>
    </source>
</evidence>
<dbReference type="GO" id="GO:0030026">
    <property type="term" value="P:intracellular manganese ion homeostasis"/>
    <property type="evidence" value="ECO:0007669"/>
    <property type="project" value="InterPro"/>
</dbReference>
<dbReference type="Pfam" id="PF01988">
    <property type="entry name" value="VIT1"/>
    <property type="match status" value="1"/>
</dbReference>
<comment type="caution">
    <text evidence="6">The sequence shown here is derived from an EMBL/GenBank/DDBJ whole genome shotgun (WGS) entry which is preliminary data.</text>
</comment>
<dbReference type="GO" id="GO:0005384">
    <property type="term" value="F:manganese ion transmembrane transporter activity"/>
    <property type="evidence" value="ECO:0007669"/>
    <property type="project" value="InterPro"/>
</dbReference>
<name>A0A955L2Q5_9BACT</name>
<reference evidence="6" key="2">
    <citation type="journal article" date="2021" name="Microbiome">
        <title>Successional dynamics and alternative stable states in a saline activated sludge microbial community over 9 years.</title>
        <authorList>
            <person name="Wang Y."/>
            <person name="Ye J."/>
            <person name="Ju F."/>
            <person name="Liu L."/>
            <person name="Boyd J.A."/>
            <person name="Deng Y."/>
            <person name="Parks D.H."/>
            <person name="Jiang X."/>
            <person name="Yin X."/>
            <person name="Woodcroft B.J."/>
            <person name="Tyson G.W."/>
            <person name="Hugenholtz P."/>
            <person name="Polz M.F."/>
            <person name="Zhang T."/>
        </authorList>
    </citation>
    <scope>NUCLEOTIDE SEQUENCE</scope>
    <source>
        <strain evidence="6">HKST-UBA13</strain>
    </source>
</reference>
<dbReference type="Proteomes" id="UP000775877">
    <property type="component" value="Unassembled WGS sequence"/>
</dbReference>
<accession>A0A955L2Q5</accession>
<feature type="transmembrane region" description="Helical" evidence="5">
    <location>
        <begin position="51"/>
        <end position="76"/>
    </location>
</feature>
<dbReference type="GO" id="GO:0012505">
    <property type="term" value="C:endomembrane system"/>
    <property type="evidence" value="ECO:0007669"/>
    <property type="project" value="UniProtKB-SubCell"/>
</dbReference>
<dbReference type="EMBL" id="JAGQLJ010000146">
    <property type="protein sequence ID" value="MCA9381631.1"/>
    <property type="molecule type" value="Genomic_DNA"/>
</dbReference>
<protein>
    <submittedName>
        <fullName evidence="6">VIT1/CCC1 transporter family protein</fullName>
    </submittedName>
</protein>
<dbReference type="AlphaFoldDB" id="A0A955L2Q5"/>
<dbReference type="PANTHER" id="PTHR31851">
    <property type="entry name" value="FE(2+)/MN(2+) TRANSPORTER PCL1"/>
    <property type="match status" value="1"/>
</dbReference>
<sequence>MNSLEKIQQENKLGKLNEYLKEIVYGGNDGIVTTFAVVAGFSGANVSQNDALSLSFLTVLLFGFANLFSDALSMALGNYLSIRAQRDVYKEIKIKESGKIQNIPEKEELETVTLLKSEGFSEEDANTLTQIYKKNPNYWLNWMMNNEYEMVDTTNINPAYTALATFLAFITFGAIPLIPFILLKENTDVAFSYSILGVVVALVMLGLLKWKVIKTGLVRSVLEILVIGGTAASVAYLVGLAFQGV</sequence>
<evidence type="ECO:0000313" key="6">
    <source>
        <dbReference type="EMBL" id="MCA9381631.1"/>
    </source>
</evidence>
<feature type="transmembrane region" description="Helical" evidence="5">
    <location>
        <begin position="189"/>
        <end position="208"/>
    </location>
</feature>
<reference evidence="6" key="1">
    <citation type="submission" date="2020-04" db="EMBL/GenBank/DDBJ databases">
        <authorList>
            <person name="Zhang T."/>
        </authorList>
    </citation>
    <scope>NUCLEOTIDE SEQUENCE</scope>
    <source>
        <strain evidence="6">HKST-UBA13</strain>
    </source>
</reference>
<keyword evidence="4 5" id="KW-0472">Membrane</keyword>
<keyword evidence="3 5" id="KW-1133">Transmembrane helix</keyword>
<evidence type="ECO:0000256" key="5">
    <source>
        <dbReference type="SAM" id="Phobius"/>
    </source>
</evidence>
<evidence type="ECO:0000256" key="1">
    <source>
        <dbReference type="ARBA" id="ARBA00004127"/>
    </source>
</evidence>
<evidence type="ECO:0000313" key="7">
    <source>
        <dbReference type="Proteomes" id="UP000775877"/>
    </source>
</evidence>
<dbReference type="InterPro" id="IPR008217">
    <property type="entry name" value="Ccc1_fam"/>
</dbReference>
<evidence type="ECO:0000256" key="4">
    <source>
        <dbReference type="ARBA" id="ARBA00023136"/>
    </source>
</evidence>
<feature type="transmembrane region" description="Helical" evidence="5">
    <location>
        <begin position="220"/>
        <end position="242"/>
    </location>
</feature>
<keyword evidence="2 5" id="KW-0812">Transmembrane</keyword>